<dbReference type="Proteomes" id="UP000781932">
    <property type="component" value="Unassembled WGS sequence"/>
</dbReference>
<comment type="caution">
    <text evidence="2">The sequence shown here is derived from an EMBL/GenBank/DDBJ whole genome shotgun (WGS) entry which is preliminary data.</text>
</comment>
<dbReference type="EMBL" id="JAATWM020000010">
    <property type="protein sequence ID" value="KAF9878522.1"/>
    <property type="molecule type" value="Genomic_DNA"/>
</dbReference>
<feature type="compositionally biased region" description="Polar residues" evidence="1">
    <location>
        <begin position="135"/>
        <end position="153"/>
    </location>
</feature>
<keyword evidence="3" id="KW-1185">Reference proteome</keyword>
<evidence type="ECO:0000313" key="3">
    <source>
        <dbReference type="Proteomes" id="UP000781932"/>
    </source>
</evidence>
<feature type="compositionally biased region" description="Polar residues" evidence="1">
    <location>
        <begin position="78"/>
        <end position="88"/>
    </location>
</feature>
<protein>
    <submittedName>
        <fullName evidence="2">Uncharacterized protein</fullName>
    </submittedName>
</protein>
<reference evidence="2" key="2">
    <citation type="submission" date="2020-11" db="EMBL/GenBank/DDBJ databases">
        <title>Whole genome sequencing of Colletotrichum sp.</title>
        <authorList>
            <person name="Li H."/>
        </authorList>
    </citation>
    <scope>NUCLEOTIDE SEQUENCE</scope>
    <source>
        <strain evidence="2">CkLH20</strain>
    </source>
</reference>
<feature type="compositionally biased region" description="Acidic residues" evidence="1">
    <location>
        <begin position="413"/>
        <end position="431"/>
    </location>
</feature>
<feature type="region of interest" description="Disordered" evidence="1">
    <location>
        <begin position="76"/>
        <end position="194"/>
    </location>
</feature>
<dbReference type="RefSeq" id="XP_038747983.1">
    <property type="nucleotide sequence ID" value="XM_038886733.1"/>
</dbReference>
<evidence type="ECO:0000313" key="2">
    <source>
        <dbReference type="EMBL" id="KAF9878522.1"/>
    </source>
</evidence>
<sequence>MLTITIRLEGAGGNSMPGDPSSFRLARVTLSSTCGQPDFGQTNVPIFTANISFKIKESALSMAHVSMVQTLAEAGMLPSQSQPSSWKQNPAKPKRSSRLPLKPETRALPTALPLTVHVPHQSQPETEAFKPSREPITSNDEQTSNTSNISVENTDYEDQPKNGVDIAKISQPSTSPTPASSATQNDDGIPIPGTRGKKMWPFLPVCSSIWTTKQYEERFEYVVLQLRRVVGSDAVLRMRSQFIDYDLTMAGQTAATACPSICVKCKKSDVRPLRKLFDETAGARLYCYRETRFMELFPNWHASKPPPKPPFKLVYFPSMSNPTNLNASGEDVILHSKYKDTMCGAMIEFRGHHATIGLTLQINEVDWLLTVEHLFREAVDCEPDLFSNASYDTDVVPDSTSSGLDKPPLWANDSDDDSFASEEWSDSDEELGLEHVQSYAESEMDEYIQSSRAGKAVSHGDEHFSGASSLPIPSVDESSPISCTFKLRDIQPEKPLGKLSSSSPFLDWICLRTGWDLDIGKLRQNLVSVAADRPSVLLEKIAEEPNKLETPVYVVSGKLGIRSGTLIGRFSYLGSRFGLDMAKVWTVILDTSKGVIAGECGSIVIDRDTCQVYGHVIGSDVLGHARVAPLVHVVEQIKISVGTTSAASKFRTEPNIALESSRQQLRSPSCKRPSAPEFSPEGDDASL</sequence>
<accession>A0A9P6LNH2</accession>
<reference evidence="2" key="1">
    <citation type="submission" date="2020-03" db="EMBL/GenBank/DDBJ databases">
        <authorList>
            <person name="He L."/>
        </authorList>
    </citation>
    <scope>NUCLEOTIDE SEQUENCE</scope>
    <source>
        <strain evidence="2">CkLH20</strain>
    </source>
</reference>
<evidence type="ECO:0000256" key="1">
    <source>
        <dbReference type="SAM" id="MobiDB-lite"/>
    </source>
</evidence>
<feature type="region of interest" description="Disordered" evidence="1">
    <location>
        <begin position="658"/>
        <end position="687"/>
    </location>
</feature>
<feature type="compositionally biased region" description="Low complexity" evidence="1">
    <location>
        <begin position="170"/>
        <end position="184"/>
    </location>
</feature>
<dbReference type="GeneID" id="62159807"/>
<feature type="compositionally biased region" description="Polar residues" evidence="1">
    <location>
        <begin position="658"/>
        <end position="667"/>
    </location>
</feature>
<dbReference type="AlphaFoldDB" id="A0A9P6LNH2"/>
<name>A0A9P6LNH2_9PEZI</name>
<dbReference type="OrthoDB" id="5865767at2759"/>
<proteinExistence type="predicted"/>
<gene>
    <name evidence="2" type="ORF">CkaCkLH20_04014</name>
</gene>
<feature type="region of interest" description="Disordered" evidence="1">
    <location>
        <begin position="396"/>
        <end position="431"/>
    </location>
</feature>
<organism evidence="2 3">
    <name type="scientific">Colletotrichum karsti</name>
    <dbReference type="NCBI Taxonomy" id="1095194"/>
    <lineage>
        <taxon>Eukaryota</taxon>
        <taxon>Fungi</taxon>
        <taxon>Dikarya</taxon>
        <taxon>Ascomycota</taxon>
        <taxon>Pezizomycotina</taxon>
        <taxon>Sordariomycetes</taxon>
        <taxon>Hypocreomycetidae</taxon>
        <taxon>Glomerellales</taxon>
        <taxon>Glomerellaceae</taxon>
        <taxon>Colletotrichum</taxon>
        <taxon>Colletotrichum boninense species complex</taxon>
    </lineage>
</organism>